<protein>
    <recommendedName>
        <fullName evidence="4">Cytosolic protein</fullName>
    </recommendedName>
</protein>
<accession>A0A4V2SKD8</accession>
<feature type="region of interest" description="Disordered" evidence="1">
    <location>
        <begin position="67"/>
        <end position="102"/>
    </location>
</feature>
<evidence type="ECO:0000313" key="3">
    <source>
        <dbReference type="Proteomes" id="UP000295416"/>
    </source>
</evidence>
<evidence type="ECO:0000256" key="1">
    <source>
        <dbReference type="SAM" id="MobiDB-lite"/>
    </source>
</evidence>
<dbReference type="RefSeq" id="WP_132748522.1">
    <property type="nucleotide sequence ID" value="NZ_SLXK01000067.1"/>
</dbReference>
<evidence type="ECO:0008006" key="4">
    <source>
        <dbReference type="Google" id="ProtNLM"/>
    </source>
</evidence>
<dbReference type="EMBL" id="SLXK01000067">
    <property type="protein sequence ID" value="TCP19136.1"/>
    <property type="molecule type" value="Genomic_DNA"/>
</dbReference>
<feature type="compositionally biased region" description="Basic and acidic residues" evidence="1">
    <location>
        <begin position="67"/>
        <end position="91"/>
    </location>
</feature>
<sequence length="102" mass="11845">MAKKKAEEYSDFSNVVDQNRFLAAEEFPEGSYGELGNNKENEPVTNKDTPWEEGQSFISNYAYESRAFHENQPREYPEAHQTHDNPKRETETPFEDVDPDTP</sequence>
<evidence type="ECO:0000313" key="2">
    <source>
        <dbReference type="EMBL" id="TCP19136.1"/>
    </source>
</evidence>
<dbReference type="Proteomes" id="UP000295416">
    <property type="component" value="Unassembled WGS sequence"/>
</dbReference>
<name>A0A4V2SKD8_9BACL</name>
<feature type="region of interest" description="Disordered" evidence="1">
    <location>
        <begin position="30"/>
        <end position="52"/>
    </location>
</feature>
<dbReference type="AlphaFoldDB" id="A0A4V2SKD8"/>
<dbReference type="OrthoDB" id="2376226at2"/>
<gene>
    <name evidence="2" type="ORF">EV207_16714</name>
</gene>
<proteinExistence type="predicted"/>
<organism evidence="2 3">
    <name type="scientific">Scopulibacillus darangshiensis</name>
    <dbReference type="NCBI Taxonomy" id="442528"/>
    <lineage>
        <taxon>Bacteria</taxon>
        <taxon>Bacillati</taxon>
        <taxon>Bacillota</taxon>
        <taxon>Bacilli</taxon>
        <taxon>Bacillales</taxon>
        <taxon>Sporolactobacillaceae</taxon>
        <taxon>Scopulibacillus</taxon>
    </lineage>
</organism>
<feature type="compositionally biased region" description="Acidic residues" evidence="1">
    <location>
        <begin position="92"/>
        <end position="102"/>
    </location>
</feature>
<comment type="caution">
    <text evidence="2">The sequence shown here is derived from an EMBL/GenBank/DDBJ whole genome shotgun (WGS) entry which is preliminary data.</text>
</comment>
<keyword evidence="3" id="KW-1185">Reference proteome</keyword>
<reference evidence="2 3" key="1">
    <citation type="submission" date="2019-03" db="EMBL/GenBank/DDBJ databases">
        <title>Genomic Encyclopedia of Type Strains, Phase IV (KMG-IV): sequencing the most valuable type-strain genomes for metagenomic binning, comparative biology and taxonomic classification.</title>
        <authorList>
            <person name="Goeker M."/>
        </authorList>
    </citation>
    <scope>NUCLEOTIDE SEQUENCE [LARGE SCALE GENOMIC DNA]</scope>
    <source>
        <strain evidence="2 3">DSM 19377</strain>
    </source>
</reference>